<evidence type="ECO:0000259" key="8">
    <source>
        <dbReference type="Pfam" id="PF01979"/>
    </source>
</evidence>
<organism evidence="9 10">
    <name type="scientific">Flavilitoribacter nigricans (strain ATCC 23147 / DSM 23189 / NBRC 102662 / NCIMB 1420 / SS-2)</name>
    <name type="common">Lewinella nigricans</name>
    <dbReference type="NCBI Taxonomy" id="1122177"/>
    <lineage>
        <taxon>Bacteria</taxon>
        <taxon>Pseudomonadati</taxon>
        <taxon>Bacteroidota</taxon>
        <taxon>Saprospiria</taxon>
        <taxon>Saprospirales</taxon>
        <taxon>Lewinellaceae</taxon>
        <taxon>Flavilitoribacter</taxon>
    </lineage>
</organism>
<dbReference type="PANTHER" id="PTHR42752:SF1">
    <property type="entry name" value="IMIDAZOLONEPROPIONASE-RELATED"/>
    <property type="match status" value="1"/>
</dbReference>
<keyword evidence="10" id="KW-1185">Reference proteome</keyword>
<keyword evidence="6 7" id="KW-0408">Iron</keyword>
<evidence type="ECO:0000256" key="1">
    <source>
        <dbReference type="ARBA" id="ARBA00012864"/>
    </source>
</evidence>
<dbReference type="GO" id="GO:0005737">
    <property type="term" value="C:cytoplasm"/>
    <property type="evidence" value="ECO:0007669"/>
    <property type="project" value="UniProtKB-SubCell"/>
</dbReference>
<feature type="binding site" evidence="7">
    <location>
        <position position="75"/>
    </location>
    <ligand>
        <name>Fe(3+)</name>
        <dbReference type="ChEBI" id="CHEBI:29034"/>
    </ligand>
</feature>
<dbReference type="GO" id="GO:0050480">
    <property type="term" value="F:imidazolonepropionase activity"/>
    <property type="evidence" value="ECO:0007669"/>
    <property type="project" value="UniProtKB-UniRule"/>
</dbReference>
<evidence type="ECO:0000313" key="9">
    <source>
        <dbReference type="EMBL" id="PHN06188.1"/>
    </source>
</evidence>
<keyword evidence="2 7" id="KW-0479">Metal-binding</keyword>
<evidence type="ECO:0000256" key="2">
    <source>
        <dbReference type="ARBA" id="ARBA00022723"/>
    </source>
</evidence>
<dbReference type="FunFam" id="3.20.20.140:FF:000007">
    <property type="entry name" value="Imidazolonepropionase"/>
    <property type="match status" value="1"/>
</dbReference>
<dbReference type="CDD" id="cd01296">
    <property type="entry name" value="Imidazolone-5PH"/>
    <property type="match status" value="1"/>
</dbReference>
<accession>A0A2D0NCR2</accession>
<dbReference type="Gene3D" id="3.20.20.140">
    <property type="entry name" value="Metal-dependent hydrolases"/>
    <property type="match status" value="1"/>
</dbReference>
<comment type="caution">
    <text evidence="9">The sequence shown here is derived from an EMBL/GenBank/DDBJ whole genome shotgun (WGS) entry which is preliminary data.</text>
</comment>
<dbReference type="GO" id="GO:0019557">
    <property type="term" value="P:L-histidine catabolic process to glutamate and formate"/>
    <property type="evidence" value="ECO:0007669"/>
    <property type="project" value="UniProtKB-UniPathway"/>
</dbReference>
<dbReference type="SUPFAM" id="SSF51338">
    <property type="entry name" value="Composite domain of metallo-dependent hydrolases"/>
    <property type="match status" value="1"/>
</dbReference>
<dbReference type="Gene3D" id="2.30.40.10">
    <property type="entry name" value="Urease, subunit C, domain 1"/>
    <property type="match status" value="1"/>
</dbReference>
<protein>
    <recommendedName>
        <fullName evidence="1 7">Imidazolonepropionase</fullName>
        <ecNumber evidence="1 7">3.5.2.7</ecNumber>
    </recommendedName>
    <alternativeName>
        <fullName evidence="7">Imidazolone-5-propionate hydrolase</fullName>
    </alternativeName>
</protein>
<evidence type="ECO:0000313" key="10">
    <source>
        <dbReference type="Proteomes" id="UP000223913"/>
    </source>
</evidence>
<comment type="subcellular location">
    <subcellularLocation>
        <location evidence="7">Cytoplasm</location>
    </subcellularLocation>
</comment>
<dbReference type="Pfam" id="PF01979">
    <property type="entry name" value="Amidohydro_1"/>
    <property type="match status" value="1"/>
</dbReference>
<dbReference type="OrthoDB" id="9776455at2"/>
<dbReference type="InterPro" id="IPR011059">
    <property type="entry name" value="Metal-dep_hydrolase_composite"/>
</dbReference>
<feature type="binding site" evidence="7">
    <location>
        <position position="75"/>
    </location>
    <ligand>
        <name>Zn(2+)</name>
        <dbReference type="ChEBI" id="CHEBI:29105"/>
    </ligand>
</feature>
<dbReference type="GO" id="GO:0008270">
    <property type="term" value="F:zinc ion binding"/>
    <property type="evidence" value="ECO:0007669"/>
    <property type="project" value="UniProtKB-UniRule"/>
</dbReference>
<dbReference type="RefSeq" id="WP_099150172.1">
    <property type="nucleotide sequence ID" value="NZ_PDUD01000018.1"/>
</dbReference>
<dbReference type="EMBL" id="PDUD01000018">
    <property type="protein sequence ID" value="PHN06188.1"/>
    <property type="molecule type" value="Genomic_DNA"/>
</dbReference>
<name>A0A2D0NCR2_FLAN2</name>
<comment type="function">
    <text evidence="7">Catalyzes the hydrolytic cleavage of the carbon-nitrogen bond in imidazolone-5-propanoate to yield N-formimidoyl-L-glutamate. It is the third step in the universal histidine degradation pathway.</text>
</comment>
<feature type="binding site" evidence="7">
    <location>
        <position position="147"/>
    </location>
    <ligand>
        <name>N-formimidoyl-L-glutamate</name>
        <dbReference type="ChEBI" id="CHEBI:58928"/>
    </ligand>
</feature>
<dbReference type="EC" id="3.5.2.7" evidence="1 7"/>
<feature type="binding site" evidence="7">
    <location>
        <position position="319"/>
    </location>
    <ligand>
        <name>Fe(3+)</name>
        <dbReference type="ChEBI" id="CHEBI:29034"/>
    </ligand>
</feature>
<feature type="binding site" evidence="7">
    <location>
        <position position="245"/>
    </location>
    <ligand>
        <name>Zn(2+)</name>
        <dbReference type="ChEBI" id="CHEBI:29105"/>
    </ligand>
</feature>
<feature type="binding site" evidence="7">
    <location>
        <position position="321"/>
    </location>
    <ligand>
        <name>N-formimidoyl-L-glutamate</name>
        <dbReference type="ChEBI" id="CHEBI:58928"/>
    </ligand>
</feature>
<feature type="binding site" evidence="7">
    <location>
        <position position="319"/>
    </location>
    <ligand>
        <name>Zn(2+)</name>
        <dbReference type="ChEBI" id="CHEBI:29105"/>
    </ligand>
</feature>
<dbReference type="HAMAP" id="MF_00372">
    <property type="entry name" value="HutI"/>
    <property type="match status" value="1"/>
</dbReference>
<proteinExistence type="inferred from homology"/>
<evidence type="ECO:0000256" key="7">
    <source>
        <dbReference type="HAMAP-Rule" id="MF_00372"/>
    </source>
</evidence>
<dbReference type="AlphaFoldDB" id="A0A2D0NCR2"/>
<feature type="binding site" evidence="7">
    <location>
        <position position="180"/>
    </location>
    <ligand>
        <name>4-imidazolone-5-propanoate</name>
        <dbReference type="ChEBI" id="CHEBI:77893"/>
    </ligand>
</feature>
<feature type="binding site" evidence="7">
    <location>
        <position position="77"/>
    </location>
    <ligand>
        <name>Fe(3+)</name>
        <dbReference type="ChEBI" id="CHEBI:29034"/>
    </ligand>
</feature>
<feature type="binding site" evidence="7">
    <location>
        <position position="248"/>
    </location>
    <ligand>
        <name>4-imidazolone-5-propanoate</name>
        <dbReference type="ChEBI" id="CHEBI:77893"/>
    </ligand>
</feature>
<feature type="domain" description="Amidohydrolase-related" evidence="8">
    <location>
        <begin position="67"/>
        <end position="408"/>
    </location>
</feature>
<dbReference type="UniPathway" id="UPA00379">
    <property type="reaction ID" value="UER00551"/>
</dbReference>
<dbReference type="Proteomes" id="UP000223913">
    <property type="component" value="Unassembled WGS sequence"/>
</dbReference>
<evidence type="ECO:0000256" key="6">
    <source>
        <dbReference type="ARBA" id="ARBA00023004"/>
    </source>
</evidence>
<dbReference type="InterPro" id="IPR006680">
    <property type="entry name" value="Amidohydro-rel"/>
</dbReference>
<reference evidence="9 10" key="1">
    <citation type="submission" date="2017-10" db="EMBL/GenBank/DDBJ databases">
        <title>The draft genome sequence of Lewinella nigricans NBRC 102662.</title>
        <authorList>
            <person name="Wang K."/>
        </authorList>
    </citation>
    <scope>NUCLEOTIDE SEQUENCE [LARGE SCALE GENOMIC DNA]</scope>
    <source>
        <strain evidence="9 10">NBRC 102662</strain>
    </source>
</reference>
<dbReference type="GO" id="GO:0005506">
    <property type="term" value="F:iron ion binding"/>
    <property type="evidence" value="ECO:0007669"/>
    <property type="project" value="UniProtKB-UniRule"/>
</dbReference>
<comment type="catalytic activity">
    <reaction evidence="7">
        <text>4-imidazolone-5-propanoate + H2O = N-formimidoyl-L-glutamate</text>
        <dbReference type="Rhea" id="RHEA:23660"/>
        <dbReference type="ChEBI" id="CHEBI:15377"/>
        <dbReference type="ChEBI" id="CHEBI:58928"/>
        <dbReference type="ChEBI" id="CHEBI:77893"/>
        <dbReference type="EC" id="3.5.2.7"/>
    </reaction>
</comment>
<dbReference type="InterPro" id="IPR005920">
    <property type="entry name" value="HutI"/>
</dbReference>
<keyword evidence="7" id="KW-0963">Cytoplasm</keyword>
<dbReference type="NCBIfam" id="TIGR01224">
    <property type="entry name" value="hutI"/>
    <property type="match status" value="1"/>
</dbReference>
<dbReference type="GO" id="GO:0019556">
    <property type="term" value="P:L-histidine catabolic process to glutamate and formamide"/>
    <property type="evidence" value="ECO:0007669"/>
    <property type="project" value="UniProtKB-UniRule"/>
</dbReference>
<keyword evidence="5 7" id="KW-0862">Zinc</keyword>
<dbReference type="InterPro" id="IPR032466">
    <property type="entry name" value="Metal_Hydrolase"/>
</dbReference>
<feature type="binding site" evidence="7">
    <location>
        <position position="147"/>
    </location>
    <ligand>
        <name>4-imidazolone-5-propanoate</name>
        <dbReference type="ChEBI" id="CHEBI:77893"/>
    </ligand>
</feature>
<feature type="binding site" evidence="7">
    <location>
        <position position="77"/>
    </location>
    <ligand>
        <name>Zn(2+)</name>
        <dbReference type="ChEBI" id="CHEBI:29105"/>
    </ligand>
</feature>
<dbReference type="SUPFAM" id="SSF51556">
    <property type="entry name" value="Metallo-dependent hydrolases"/>
    <property type="match status" value="1"/>
</dbReference>
<feature type="binding site" evidence="7">
    <location>
        <position position="323"/>
    </location>
    <ligand>
        <name>N-formimidoyl-L-glutamate</name>
        <dbReference type="ChEBI" id="CHEBI:58928"/>
    </ligand>
</feature>
<evidence type="ECO:0000256" key="3">
    <source>
        <dbReference type="ARBA" id="ARBA00022801"/>
    </source>
</evidence>
<evidence type="ECO:0000256" key="4">
    <source>
        <dbReference type="ARBA" id="ARBA00022808"/>
    </source>
</evidence>
<feature type="binding site" evidence="7">
    <location>
        <position position="324"/>
    </location>
    <ligand>
        <name>4-imidazolone-5-propanoate</name>
        <dbReference type="ChEBI" id="CHEBI:77893"/>
    </ligand>
</feature>
<gene>
    <name evidence="7" type="primary">hutI</name>
    <name evidence="9" type="ORF">CRP01_11440</name>
</gene>
<evidence type="ECO:0000256" key="5">
    <source>
        <dbReference type="ARBA" id="ARBA00022833"/>
    </source>
</evidence>
<dbReference type="PANTHER" id="PTHR42752">
    <property type="entry name" value="IMIDAZOLONEPROPIONASE"/>
    <property type="match status" value="1"/>
</dbReference>
<comment type="cofactor">
    <cofactor evidence="7">
        <name>Zn(2+)</name>
        <dbReference type="ChEBI" id="CHEBI:29105"/>
    </cofactor>
    <cofactor evidence="7">
        <name>Fe(3+)</name>
        <dbReference type="ChEBI" id="CHEBI:29034"/>
    </cofactor>
    <text evidence="7">Binds 1 zinc or iron ion per subunit.</text>
</comment>
<feature type="binding site" evidence="7">
    <location>
        <position position="245"/>
    </location>
    <ligand>
        <name>Fe(3+)</name>
        <dbReference type="ChEBI" id="CHEBI:29034"/>
    </ligand>
</feature>
<sequence>MLLINIRQLLGTHTANQFLRGEAMAQLPTIPNAYLRIHDGRIADFGPMSELRDQLDEEVVDALDRLVLPAWCDSHTHLVFAGCRESEFVDKLKGLTYAEIAARGGGIQNSARTLQQTSEAELYRSAKERLQEIMRTGTGAVEIKSGYGLTVADELKMLRVIKRLRADHEITIKSTFLGAHAIPSRLQGDKEAYIREIIEDMLPVIAREGLADYIDVFCEKGFFELRETRRILQAGKRFGLRPKLHANQLNNFGAVQLGVDENALSVDHLENIGKAEIASLRDSNTIPTLLPGAAFFLRMNYPPARQMIDAGLGVALATDYNPGSAPSGNIPYLLALSCIQMRMLPEEGINALTLNGACAMEVQDELGSIAPGKKANLILSKPVPSLAYLPYAFGNNWVDRVIINGKTVHQSYPSYAEVEDLR</sequence>
<comment type="similarity">
    <text evidence="7">Belongs to the metallo-dependent hydrolases superfamily. HutI family.</text>
</comment>
<feature type="binding site" evidence="7">
    <location>
        <position position="84"/>
    </location>
    <ligand>
        <name>4-imidazolone-5-propanoate</name>
        <dbReference type="ChEBI" id="CHEBI:77893"/>
    </ligand>
</feature>
<comment type="pathway">
    <text evidence="7">Amino-acid degradation; L-histidine degradation into L-glutamate; N-formimidoyl-L-glutamate from L-histidine: step 3/3.</text>
</comment>
<keyword evidence="4 7" id="KW-0369">Histidine metabolism</keyword>
<keyword evidence="3 7" id="KW-0378">Hydrolase</keyword>